<proteinExistence type="inferred from homology"/>
<dbReference type="SUPFAM" id="SSF52540">
    <property type="entry name" value="P-loop containing nucleoside triphosphate hydrolases"/>
    <property type="match status" value="1"/>
</dbReference>
<protein>
    <submittedName>
        <fullName evidence="11">ATP-binding cassette domain-containing protein</fullName>
    </submittedName>
</protein>
<evidence type="ECO:0000256" key="8">
    <source>
        <dbReference type="SAM" id="MobiDB-lite"/>
    </source>
</evidence>
<dbReference type="EMBL" id="JABERL010000046">
    <property type="protein sequence ID" value="NNH78693.1"/>
    <property type="molecule type" value="Genomic_DNA"/>
</dbReference>
<evidence type="ECO:0000256" key="7">
    <source>
        <dbReference type="ARBA" id="ARBA00023136"/>
    </source>
</evidence>
<dbReference type="GO" id="GO:0005524">
    <property type="term" value="F:ATP binding"/>
    <property type="evidence" value="ECO:0007669"/>
    <property type="project" value="UniProtKB-KW"/>
</dbReference>
<dbReference type="InterPro" id="IPR050166">
    <property type="entry name" value="ABC_transporter_ATP-bind"/>
</dbReference>
<evidence type="ECO:0000256" key="5">
    <source>
        <dbReference type="ARBA" id="ARBA00022840"/>
    </source>
</evidence>
<comment type="caution">
    <text evidence="11">The sequence shown here is derived from an EMBL/GenBank/DDBJ whole genome shotgun (WGS) entry which is preliminary data.</text>
</comment>
<evidence type="ECO:0000256" key="3">
    <source>
        <dbReference type="ARBA" id="ARBA00022475"/>
    </source>
</evidence>
<evidence type="ECO:0000256" key="2">
    <source>
        <dbReference type="ARBA" id="ARBA00022448"/>
    </source>
</evidence>
<evidence type="ECO:0000256" key="1">
    <source>
        <dbReference type="ARBA" id="ARBA00005417"/>
    </source>
</evidence>
<dbReference type="GO" id="GO:0016887">
    <property type="term" value="F:ATP hydrolysis activity"/>
    <property type="evidence" value="ECO:0007669"/>
    <property type="project" value="InterPro"/>
</dbReference>
<organism evidence="11 13">
    <name type="scientific">Acinetobacter terrae</name>
    <dbReference type="NCBI Taxonomy" id="2731247"/>
    <lineage>
        <taxon>Bacteria</taxon>
        <taxon>Pseudomonadati</taxon>
        <taxon>Pseudomonadota</taxon>
        <taxon>Gammaproteobacteria</taxon>
        <taxon>Moraxellales</taxon>
        <taxon>Moraxellaceae</taxon>
        <taxon>Acinetobacter</taxon>
        <taxon>Acinetobacter Taxon 24</taxon>
    </lineage>
</organism>
<dbReference type="SMART" id="SM00382">
    <property type="entry name" value="AAA"/>
    <property type="match status" value="1"/>
</dbReference>
<keyword evidence="7" id="KW-0472">Membrane</keyword>
<dbReference type="InterPro" id="IPR027417">
    <property type="entry name" value="P-loop_NTPase"/>
</dbReference>
<keyword evidence="6" id="KW-1278">Translocase</keyword>
<evidence type="ECO:0000259" key="9">
    <source>
        <dbReference type="PROSITE" id="PS50893"/>
    </source>
</evidence>
<keyword evidence="5 11" id="KW-0067">ATP-binding</keyword>
<dbReference type="RefSeq" id="WP_067725291.1">
    <property type="nucleotide sequence ID" value="NZ_JABERH010000015.1"/>
</dbReference>
<feature type="domain" description="ABC transporter" evidence="9">
    <location>
        <begin position="35"/>
        <end position="259"/>
    </location>
</feature>
<name>A0A7Y2WCD5_9GAMM</name>
<dbReference type="PANTHER" id="PTHR42788:SF17">
    <property type="entry name" value="ALIPHATIC SULFONATES IMPORT ATP-BINDING PROTEIN SSUB"/>
    <property type="match status" value="1"/>
</dbReference>
<feature type="region of interest" description="Disordered" evidence="8">
    <location>
        <begin position="1"/>
        <end position="23"/>
    </location>
</feature>
<accession>A0A7Y2WCD5</accession>
<keyword evidence="2" id="KW-0813">Transport</keyword>
<comment type="similarity">
    <text evidence="1">Belongs to the ABC transporter superfamily.</text>
</comment>
<dbReference type="CDD" id="cd03293">
    <property type="entry name" value="ABC_NrtD_SsuB_transporters"/>
    <property type="match status" value="1"/>
</dbReference>
<dbReference type="InterPro" id="IPR003593">
    <property type="entry name" value="AAA+_ATPase"/>
</dbReference>
<evidence type="ECO:0000313" key="11">
    <source>
        <dbReference type="EMBL" id="NNH78693.1"/>
    </source>
</evidence>
<dbReference type="EMBL" id="JABERH010000015">
    <property type="protein sequence ID" value="NNH38319.1"/>
    <property type="molecule type" value="Genomic_DNA"/>
</dbReference>
<evidence type="ECO:0000256" key="6">
    <source>
        <dbReference type="ARBA" id="ARBA00022967"/>
    </source>
</evidence>
<dbReference type="AlphaFoldDB" id="A0A7Y2WCD5"/>
<gene>
    <name evidence="10" type="ORF">HLH11_06560</name>
    <name evidence="11" type="ORF">HLH17_13730</name>
</gene>
<dbReference type="Pfam" id="PF00005">
    <property type="entry name" value="ABC_tran"/>
    <property type="match status" value="1"/>
</dbReference>
<dbReference type="Proteomes" id="UP000532147">
    <property type="component" value="Unassembled WGS sequence"/>
</dbReference>
<dbReference type="PANTHER" id="PTHR42788">
    <property type="entry name" value="TAURINE IMPORT ATP-BINDING PROTEIN-RELATED"/>
    <property type="match status" value="1"/>
</dbReference>
<keyword evidence="3" id="KW-1003">Cell membrane</keyword>
<evidence type="ECO:0000256" key="4">
    <source>
        <dbReference type="ARBA" id="ARBA00022741"/>
    </source>
</evidence>
<dbReference type="Gene3D" id="3.40.50.300">
    <property type="entry name" value="P-loop containing nucleotide triphosphate hydrolases"/>
    <property type="match status" value="1"/>
</dbReference>
<dbReference type="PROSITE" id="PS50893">
    <property type="entry name" value="ABC_TRANSPORTER_2"/>
    <property type="match status" value="1"/>
</dbReference>
<dbReference type="InterPro" id="IPR003439">
    <property type="entry name" value="ABC_transporter-like_ATP-bd"/>
</dbReference>
<evidence type="ECO:0000313" key="13">
    <source>
        <dbReference type="Proteomes" id="UP000569202"/>
    </source>
</evidence>
<sequence length="269" mass="29915">MTDLSIGRHVAENTTAPEQPETADINPAAVVGAEILIEQLHKFYGDVTVLEDLDLYIQPGEFLAIVGRSGCGKSTLLRLIADLEQPSYGEIKFKSARHIREGITSDDIRVMFQDPRLLPWRSIEQNVQLGLAKEHQGNASALLEKVGLKEKAGLWPSQLSGGQRQRTALARALSHKPRILLLDEPLGALDALTRLDMQSLIEKLWHEQGFTAILVTHDVSEAVQLADRIILLDKGHIAKQFKVDLPRPRKKDYAFTELEQQVLNAVLAT</sequence>
<reference evidence="12 13" key="1">
    <citation type="submission" date="2020-04" db="EMBL/GenBank/DDBJ databases">
        <title>Acinetobacter Taxon 24.</title>
        <authorList>
            <person name="Nemec A."/>
            <person name="Radolfova-Krizova L."/>
            <person name="Higgins P.G."/>
            <person name="Spanelova P."/>
        </authorList>
    </citation>
    <scope>NUCLEOTIDE SEQUENCE [LARGE SCALE GENOMIC DNA]</scope>
    <source>
        <strain evidence="10 12">ANC 4280</strain>
        <strain evidence="11 13">ANC 5380</strain>
    </source>
</reference>
<dbReference type="Proteomes" id="UP000569202">
    <property type="component" value="Unassembled WGS sequence"/>
</dbReference>
<evidence type="ECO:0000313" key="12">
    <source>
        <dbReference type="Proteomes" id="UP000532147"/>
    </source>
</evidence>
<keyword evidence="4" id="KW-0547">Nucleotide-binding</keyword>
<evidence type="ECO:0000313" key="10">
    <source>
        <dbReference type="EMBL" id="NNH38319.1"/>
    </source>
</evidence>